<evidence type="ECO:0000313" key="2">
    <source>
        <dbReference type="Proteomes" id="UP001596977"/>
    </source>
</evidence>
<organism evidence="1 2">
    <name type="scientific">Sphingomonas canadensis</name>
    <dbReference type="NCBI Taxonomy" id="1219257"/>
    <lineage>
        <taxon>Bacteria</taxon>
        <taxon>Pseudomonadati</taxon>
        <taxon>Pseudomonadota</taxon>
        <taxon>Alphaproteobacteria</taxon>
        <taxon>Sphingomonadales</taxon>
        <taxon>Sphingomonadaceae</taxon>
        <taxon>Sphingomonas</taxon>
    </lineage>
</organism>
<gene>
    <name evidence="1" type="ORF">ACFQ1E_08515</name>
</gene>
<sequence>MSVAKLIVPAIALAVLGGCSRTGEIAAAGGGAGITALRTPCPYVAVPAATGDVTLFSSPTVRTEDAIDVTAALTNVTSTCADEGEQVTTSVNFEVFARRTNGEGARDVQLPYFVALVRGGSSVVAKRIGTVTLHFEPGQLRASATGSGSTVVNRAAATLPQEVRDRLTKRRKAGEQEAAMDPLSDPAIRTAVLSATFEALVGFQLTDDQLKYNATR</sequence>
<dbReference type="EMBL" id="JBHTJG010000003">
    <property type="protein sequence ID" value="MFD0946377.1"/>
    <property type="molecule type" value="Genomic_DNA"/>
</dbReference>
<proteinExistence type="predicted"/>
<name>A0ABW3H5E2_9SPHN</name>
<reference evidence="2" key="1">
    <citation type="journal article" date="2019" name="Int. J. Syst. Evol. Microbiol.">
        <title>The Global Catalogue of Microorganisms (GCM) 10K type strain sequencing project: providing services to taxonomists for standard genome sequencing and annotation.</title>
        <authorList>
            <consortium name="The Broad Institute Genomics Platform"/>
            <consortium name="The Broad Institute Genome Sequencing Center for Infectious Disease"/>
            <person name="Wu L."/>
            <person name="Ma J."/>
        </authorList>
    </citation>
    <scope>NUCLEOTIDE SEQUENCE [LARGE SCALE GENOMIC DNA]</scope>
    <source>
        <strain evidence="2">CCUG 62982</strain>
    </source>
</reference>
<evidence type="ECO:0008006" key="3">
    <source>
        <dbReference type="Google" id="ProtNLM"/>
    </source>
</evidence>
<evidence type="ECO:0000313" key="1">
    <source>
        <dbReference type="EMBL" id="MFD0946377.1"/>
    </source>
</evidence>
<dbReference type="RefSeq" id="WP_264943745.1">
    <property type="nucleotide sequence ID" value="NZ_JAPDRA010000003.1"/>
</dbReference>
<comment type="caution">
    <text evidence="1">The sequence shown here is derived from an EMBL/GenBank/DDBJ whole genome shotgun (WGS) entry which is preliminary data.</text>
</comment>
<dbReference type="PROSITE" id="PS51257">
    <property type="entry name" value="PROKAR_LIPOPROTEIN"/>
    <property type="match status" value="1"/>
</dbReference>
<protein>
    <recommendedName>
        <fullName evidence="3">Lipoprotein</fullName>
    </recommendedName>
</protein>
<dbReference type="Proteomes" id="UP001596977">
    <property type="component" value="Unassembled WGS sequence"/>
</dbReference>
<accession>A0ABW3H5E2</accession>
<keyword evidence="2" id="KW-1185">Reference proteome</keyword>